<dbReference type="RefSeq" id="XP_008476612.2">
    <property type="nucleotide sequence ID" value="XM_008478390.3"/>
</dbReference>
<dbReference type="PaxDb" id="121845-A0A1S3D8F1"/>
<dbReference type="KEGG" id="dci:103513549"/>
<keyword evidence="6 11" id="KW-1133">Transmembrane helix</keyword>
<evidence type="ECO:0000256" key="10">
    <source>
        <dbReference type="SAM" id="MobiDB-lite"/>
    </source>
</evidence>
<dbReference type="Pfam" id="PF02949">
    <property type="entry name" value="7tm_6"/>
    <property type="match status" value="2"/>
</dbReference>
<name>A0A1S3D8F1_DIACI</name>
<keyword evidence="7 11" id="KW-0472">Membrane</keyword>
<dbReference type="GO" id="GO:0007165">
    <property type="term" value="P:signal transduction"/>
    <property type="evidence" value="ECO:0007669"/>
    <property type="project" value="UniProtKB-KW"/>
</dbReference>
<keyword evidence="4 11" id="KW-0812">Transmembrane</keyword>
<evidence type="ECO:0000256" key="7">
    <source>
        <dbReference type="ARBA" id="ARBA00023136"/>
    </source>
</evidence>
<evidence type="ECO:0000256" key="11">
    <source>
        <dbReference type="SAM" id="Phobius"/>
    </source>
</evidence>
<accession>A0A1S3D8F1</accession>
<evidence type="ECO:0000313" key="12">
    <source>
        <dbReference type="Proteomes" id="UP000079169"/>
    </source>
</evidence>
<dbReference type="GO" id="GO:0004984">
    <property type="term" value="F:olfactory receptor activity"/>
    <property type="evidence" value="ECO:0007669"/>
    <property type="project" value="InterPro"/>
</dbReference>
<organism evidence="12 13">
    <name type="scientific">Diaphorina citri</name>
    <name type="common">Asian citrus psyllid</name>
    <dbReference type="NCBI Taxonomy" id="121845"/>
    <lineage>
        <taxon>Eukaryota</taxon>
        <taxon>Metazoa</taxon>
        <taxon>Ecdysozoa</taxon>
        <taxon>Arthropoda</taxon>
        <taxon>Hexapoda</taxon>
        <taxon>Insecta</taxon>
        <taxon>Pterygota</taxon>
        <taxon>Neoptera</taxon>
        <taxon>Paraneoptera</taxon>
        <taxon>Hemiptera</taxon>
        <taxon>Sternorrhyncha</taxon>
        <taxon>Psylloidea</taxon>
        <taxon>Psyllidae</taxon>
        <taxon>Diaphorininae</taxon>
        <taxon>Diaphorina</taxon>
    </lineage>
</organism>
<evidence type="ECO:0000256" key="9">
    <source>
        <dbReference type="ARBA" id="ARBA00023224"/>
    </source>
</evidence>
<feature type="region of interest" description="Disordered" evidence="10">
    <location>
        <begin position="274"/>
        <end position="339"/>
    </location>
</feature>
<evidence type="ECO:0000256" key="8">
    <source>
        <dbReference type="ARBA" id="ARBA00023170"/>
    </source>
</evidence>
<dbReference type="GO" id="GO:0005549">
    <property type="term" value="F:odorant binding"/>
    <property type="evidence" value="ECO:0007669"/>
    <property type="project" value="InterPro"/>
</dbReference>
<evidence type="ECO:0000256" key="1">
    <source>
        <dbReference type="ARBA" id="ARBA00004651"/>
    </source>
</evidence>
<feature type="compositionally biased region" description="Basic and acidic residues" evidence="10">
    <location>
        <begin position="277"/>
        <end position="339"/>
    </location>
</feature>
<proteinExistence type="predicted"/>
<dbReference type="Proteomes" id="UP000079169">
    <property type="component" value="Unplaced"/>
</dbReference>
<dbReference type="GO" id="GO:0005886">
    <property type="term" value="C:plasma membrane"/>
    <property type="evidence" value="ECO:0007669"/>
    <property type="project" value="UniProtKB-SubCell"/>
</dbReference>
<evidence type="ECO:0000256" key="6">
    <source>
        <dbReference type="ARBA" id="ARBA00022989"/>
    </source>
</evidence>
<keyword evidence="12" id="KW-1185">Reference proteome</keyword>
<keyword evidence="2" id="KW-1003">Cell membrane</keyword>
<evidence type="ECO:0000256" key="5">
    <source>
        <dbReference type="ARBA" id="ARBA00022725"/>
    </source>
</evidence>
<keyword evidence="3" id="KW-0716">Sensory transduction</keyword>
<reference evidence="13" key="1">
    <citation type="submission" date="2025-08" db="UniProtKB">
        <authorList>
            <consortium name="RefSeq"/>
        </authorList>
    </citation>
    <scope>IDENTIFICATION</scope>
</reference>
<dbReference type="InterPro" id="IPR004117">
    <property type="entry name" value="7tm6_olfct_rcpt"/>
</dbReference>
<evidence type="ECO:0000313" key="13">
    <source>
        <dbReference type="RefSeq" id="XP_008476612.2"/>
    </source>
</evidence>
<dbReference type="GeneID" id="103513549"/>
<evidence type="ECO:0000256" key="2">
    <source>
        <dbReference type="ARBA" id="ARBA00022475"/>
    </source>
</evidence>
<protein>
    <submittedName>
        <fullName evidence="13">Uncharacterized protein LOC103513549 isoform X1</fullName>
    </submittedName>
</protein>
<keyword evidence="8" id="KW-0675">Receptor</keyword>
<feature type="compositionally biased region" description="Basic and acidic residues" evidence="10">
    <location>
        <begin position="352"/>
        <end position="372"/>
    </location>
</feature>
<gene>
    <name evidence="13" type="primary">LOC103513549</name>
</gene>
<sequence length="545" mass="64669">MASPTSIRYLLSIVEAVGFFNERRRQRDWRWRLGQLLMYFQYSVGLAFAAVHFYSTVTQSIRYLPEFFQTFLEDVFLMATYIACLQYKINYAEVEGMIRFMETSFSQFDSRVILKYKKRADLMFNVYLTMAMAIMCGALLEPFFSKTAAEFKIRRLVYQTDHPEKRHPFNVRIPGVDETQPGVFEAIYLFEIIYGFIFALVACVIMPIIPMIVIHLQGQFELLCHHVRKIGTSHEWEDYQIYYTDIETDQFCMALYSERMTREKDSLLNCDGQRNGGDGHRIGSDLHEGQRNEFDGHERQRIGTEWQRNGHDGHRNGLDRQRNERDWQRNERNGHRNGRDWYEEQRNGLDWHEGQRNERDGQRNGFDWHEGQRNGGDWQRNQRDEYDWSHFRQVLKFHQKLLMFRDQLTGFCNNIAFLVIICNNICLSLCLFQLTNNPGDLPPVRLLKFVGQFLNIVVQSFLICNSSELLDDYNTMLRRAFNESCWYACAPRTRRNIVFFLRSIQEPGHVRFYQGTVVLSRKYFLKIVQVSYSIVNAMRLKSNLS</sequence>
<keyword evidence="5" id="KW-0552">Olfaction</keyword>
<evidence type="ECO:0000256" key="3">
    <source>
        <dbReference type="ARBA" id="ARBA00022606"/>
    </source>
</evidence>
<dbReference type="PANTHER" id="PTHR21137">
    <property type="entry name" value="ODORANT RECEPTOR"/>
    <property type="match status" value="1"/>
</dbReference>
<feature type="transmembrane region" description="Helical" evidence="11">
    <location>
        <begin position="192"/>
        <end position="213"/>
    </location>
</feature>
<dbReference type="AlphaFoldDB" id="A0A1S3D8F1"/>
<feature type="region of interest" description="Disordered" evidence="10">
    <location>
        <begin position="352"/>
        <end position="379"/>
    </location>
</feature>
<feature type="transmembrane region" description="Helical" evidence="11">
    <location>
        <begin position="33"/>
        <end position="55"/>
    </location>
</feature>
<comment type="subcellular location">
    <subcellularLocation>
        <location evidence="1">Cell membrane</location>
        <topology evidence="1">Multi-pass membrane protein</topology>
    </subcellularLocation>
</comment>
<keyword evidence="9" id="KW-0807">Transducer</keyword>
<feature type="transmembrane region" description="Helical" evidence="11">
    <location>
        <begin position="122"/>
        <end position="140"/>
    </location>
</feature>
<dbReference type="PANTHER" id="PTHR21137:SF35">
    <property type="entry name" value="ODORANT RECEPTOR 19A-RELATED"/>
    <property type="match status" value="1"/>
</dbReference>
<evidence type="ECO:0000256" key="4">
    <source>
        <dbReference type="ARBA" id="ARBA00022692"/>
    </source>
</evidence>